<name>A0A7X5EZ63_9HYPH</name>
<dbReference type="AlphaFoldDB" id="A0A7X5EZ63"/>
<organism evidence="1 2">
    <name type="scientific">Pannonibacter tanglangensis</name>
    <dbReference type="NCBI Taxonomy" id="2750084"/>
    <lineage>
        <taxon>Bacteria</taxon>
        <taxon>Pseudomonadati</taxon>
        <taxon>Pseudomonadota</taxon>
        <taxon>Alphaproteobacteria</taxon>
        <taxon>Hyphomicrobiales</taxon>
        <taxon>Stappiaceae</taxon>
        <taxon>Pannonibacter</taxon>
    </lineage>
</organism>
<gene>
    <name evidence="1" type="ORF">GWI72_00750</name>
</gene>
<proteinExistence type="predicted"/>
<reference evidence="2" key="1">
    <citation type="submission" date="2020-01" db="EMBL/GenBank/DDBJ databases">
        <authorList>
            <person name="Fang Y."/>
            <person name="Sun R."/>
            <person name="Nie L."/>
            <person name="He J."/>
            <person name="Hao L."/>
            <person name="Wang L."/>
            <person name="Su S."/>
            <person name="Lv E."/>
            <person name="Zhang Z."/>
            <person name="Xie R."/>
            <person name="Liu H."/>
        </authorList>
    </citation>
    <scope>NUCLEOTIDE SEQUENCE [LARGE SCALE GENOMIC DNA]</scope>
    <source>
        <strain evidence="2">XCT-53</strain>
    </source>
</reference>
<accession>A0A7X5EZ63</accession>
<sequence>MRPLPTVVDVSDHAVLRWLERVHGIDVAAIRAMIGGDVAAGAAYGASAVRLGQVRYHLTRRAEQIGAPGVVVVATVTVQVRDRRRPS</sequence>
<comment type="caution">
    <text evidence="1">The sequence shown here is derived from an EMBL/GenBank/DDBJ whole genome shotgun (WGS) entry which is preliminary data.</text>
</comment>
<evidence type="ECO:0000313" key="2">
    <source>
        <dbReference type="Proteomes" id="UP000586722"/>
    </source>
</evidence>
<dbReference type="Proteomes" id="UP000586722">
    <property type="component" value="Unassembled WGS sequence"/>
</dbReference>
<protein>
    <submittedName>
        <fullName evidence="1">Uncharacterized protein</fullName>
    </submittedName>
</protein>
<evidence type="ECO:0000313" key="1">
    <source>
        <dbReference type="EMBL" id="NBN76791.1"/>
    </source>
</evidence>
<dbReference type="RefSeq" id="WP_161707526.1">
    <property type="nucleotide sequence ID" value="NZ_JAABLQ010000001.1"/>
</dbReference>
<dbReference type="EMBL" id="JAABLQ010000001">
    <property type="protein sequence ID" value="NBN76791.1"/>
    <property type="molecule type" value="Genomic_DNA"/>
</dbReference>
<keyword evidence="2" id="KW-1185">Reference proteome</keyword>